<feature type="chain" id="PRO_5038885244" evidence="2">
    <location>
        <begin position="27"/>
        <end position="186"/>
    </location>
</feature>
<dbReference type="PROSITE" id="PS51257">
    <property type="entry name" value="PROKAR_LIPOPROTEIN"/>
    <property type="match status" value="1"/>
</dbReference>
<feature type="signal peptide" evidence="2">
    <location>
        <begin position="1"/>
        <end position="26"/>
    </location>
</feature>
<dbReference type="RefSeq" id="WP_121900793.1">
    <property type="nucleotide sequence ID" value="NZ_REFW01000001.1"/>
</dbReference>
<keyword evidence="1" id="KW-1133">Transmembrane helix</keyword>
<proteinExistence type="predicted"/>
<accession>A0A3M0GKV0</accession>
<name>A0A3M0GKV0_9ACTN</name>
<reference evidence="3 4" key="1">
    <citation type="submission" date="2018-10" db="EMBL/GenBank/DDBJ databases">
        <title>Tessaracoccus antarcticuss sp. nov., isolated from sediment.</title>
        <authorList>
            <person name="Zhou L.Y."/>
            <person name="Du Z.J."/>
        </authorList>
    </citation>
    <scope>NUCLEOTIDE SEQUENCE [LARGE SCALE GENOMIC DNA]</scope>
    <source>
        <strain evidence="3 4">JDX10</strain>
    </source>
</reference>
<keyword evidence="1" id="KW-0812">Transmembrane</keyword>
<keyword evidence="1" id="KW-0472">Membrane</keyword>
<dbReference type="SUPFAM" id="SSF50242">
    <property type="entry name" value="TIMP-like"/>
    <property type="match status" value="1"/>
</dbReference>
<dbReference type="Gene3D" id="2.40.50.120">
    <property type="match status" value="1"/>
</dbReference>
<evidence type="ECO:0000256" key="2">
    <source>
        <dbReference type="SAM" id="SignalP"/>
    </source>
</evidence>
<dbReference type="InterPro" id="IPR008993">
    <property type="entry name" value="TIMP-like_OB-fold"/>
</dbReference>
<gene>
    <name evidence="3" type="ORF">EAX62_06710</name>
</gene>
<protein>
    <submittedName>
        <fullName evidence="3">Uncharacterized protein</fullName>
    </submittedName>
</protein>
<feature type="transmembrane region" description="Helical" evidence="1">
    <location>
        <begin position="157"/>
        <end position="180"/>
    </location>
</feature>
<comment type="caution">
    <text evidence="3">The sequence shown here is derived from an EMBL/GenBank/DDBJ whole genome shotgun (WGS) entry which is preliminary data.</text>
</comment>
<dbReference type="OrthoDB" id="3734526at2"/>
<dbReference type="EMBL" id="REFW01000001">
    <property type="protein sequence ID" value="RMB62243.1"/>
    <property type="molecule type" value="Genomic_DNA"/>
</dbReference>
<organism evidence="3 4">
    <name type="scientific">Tessaracoccus antarcticus</name>
    <dbReference type="NCBI Taxonomy" id="2479848"/>
    <lineage>
        <taxon>Bacteria</taxon>
        <taxon>Bacillati</taxon>
        <taxon>Actinomycetota</taxon>
        <taxon>Actinomycetes</taxon>
        <taxon>Propionibacteriales</taxon>
        <taxon>Propionibacteriaceae</taxon>
        <taxon>Tessaracoccus</taxon>
    </lineage>
</organism>
<sequence length="186" mass="19419">MTTLARLLLSSLAGMLSLLMWTSVAAACSCAELSTAEHAADADVVARVIVERVNIPETGATDGQLAAYTMRPTHVWQGDVISQFKVTSDPNGAACGLEGITQGQDLVVFANKVDDGWTANLCGGTAPATKALVAELLEVVGPGVAVDADPEDRPGDWLWPLVSAGAAVLLLGGVLTIWWIRPRRGI</sequence>
<evidence type="ECO:0000313" key="3">
    <source>
        <dbReference type="EMBL" id="RMB62243.1"/>
    </source>
</evidence>
<dbReference type="AlphaFoldDB" id="A0A3M0GKV0"/>
<dbReference type="Proteomes" id="UP000275256">
    <property type="component" value="Unassembled WGS sequence"/>
</dbReference>
<keyword evidence="2" id="KW-0732">Signal</keyword>
<keyword evidence="4" id="KW-1185">Reference proteome</keyword>
<evidence type="ECO:0000256" key="1">
    <source>
        <dbReference type="SAM" id="Phobius"/>
    </source>
</evidence>
<evidence type="ECO:0000313" key="4">
    <source>
        <dbReference type="Proteomes" id="UP000275256"/>
    </source>
</evidence>